<keyword evidence="2" id="KW-1185">Reference proteome</keyword>
<evidence type="ECO:0000313" key="2">
    <source>
        <dbReference type="Proteomes" id="UP001500403"/>
    </source>
</evidence>
<dbReference type="EMBL" id="BAAAUD010000058">
    <property type="protein sequence ID" value="GAA2966374.1"/>
    <property type="molecule type" value="Genomic_DNA"/>
</dbReference>
<protein>
    <submittedName>
        <fullName evidence="1">Uncharacterized protein</fullName>
    </submittedName>
</protein>
<dbReference type="RefSeq" id="WP_344499446.1">
    <property type="nucleotide sequence ID" value="NZ_BAAAUD010000058.1"/>
</dbReference>
<evidence type="ECO:0000313" key="1">
    <source>
        <dbReference type="EMBL" id="GAA2966374.1"/>
    </source>
</evidence>
<name>A0ABN3XLJ3_9ACTN</name>
<dbReference type="Proteomes" id="UP001500403">
    <property type="component" value="Unassembled WGS sequence"/>
</dbReference>
<proteinExistence type="predicted"/>
<comment type="caution">
    <text evidence="1">The sequence shown here is derived from an EMBL/GenBank/DDBJ whole genome shotgun (WGS) entry which is preliminary data.</text>
</comment>
<accession>A0ABN3XLJ3</accession>
<sequence>MILTEHALRASGLPACWAAQYEALRPAPARERAVRHTTGSINRMPAGYRWAIAGALRLLPAAFYALTRQSVHRAAPEVVRGAAGRLRSLPGCGELLRATTALALYGALDGTAPRVAHVKESSG</sequence>
<gene>
    <name evidence="1" type="ORF">GCM10010446_60100</name>
</gene>
<organism evidence="1 2">
    <name type="scientific">Streptomyces enissocaesilis</name>
    <dbReference type="NCBI Taxonomy" id="332589"/>
    <lineage>
        <taxon>Bacteria</taxon>
        <taxon>Bacillati</taxon>
        <taxon>Actinomycetota</taxon>
        <taxon>Actinomycetes</taxon>
        <taxon>Kitasatosporales</taxon>
        <taxon>Streptomycetaceae</taxon>
        <taxon>Streptomyces</taxon>
        <taxon>Streptomyces rochei group</taxon>
    </lineage>
</organism>
<reference evidence="1 2" key="1">
    <citation type="journal article" date="2019" name="Int. J. Syst. Evol. Microbiol.">
        <title>The Global Catalogue of Microorganisms (GCM) 10K type strain sequencing project: providing services to taxonomists for standard genome sequencing and annotation.</title>
        <authorList>
            <consortium name="The Broad Institute Genomics Platform"/>
            <consortium name="The Broad Institute Genome Sequencing Center for Infectious Disease"/>
            <person name="Wu L."/>
            <person name="Ma J."/>
        </authorList>
    </citation>
    <scope>NUCLEOTIDE SEQUENCE [LARGE SCALE GENOMIC DNA]</scope>
    <source>
        <strain evidence="1 2">JCM 9088</strain>
    </source>
</reference>